<dbReference type="AlphaFoldDB" id="A0AAN9QZJ2"/>
<evidence type="ECO:0000313" key="2">
    <source>
        <dbReference type="Proteomes" id="UP001374584"/>
    </source>
</evidence>
<accession>A0AAN9QZJ2</accession>
<dbReference type="EMBL" id="JAYMYR010000006">
    <property type="protein sequence ID" value="KAK7356510.1"/>
    <property type="molecule type" value="Genomic_DNA"/>
</dbReference>
<gene>
    <name evidence="1" type="ORF">VNO80_15783</name>
</gene>
<keyword evidence="2" id="KW-1185">Reference proteome</keyword>
<reference evidence="1 2" key="1">
    <citation type="submission" date="2024-01" db="EMBL/GenBank/DDBJ databases">
        <title>The genomes of 5 underutilized Papilionoideae crops provide insights into root nodulation and disease resistanc.</title>
        <authorList>
            <person name="Jiang F."/>
        </authorList>
    </citation>
    <scope>NUCLEOTIDE SEQUENCE [LARGE SCALE GENOMIC DNA]</scope>
    <source>
        <strain evidence="1">JINMINGXINNONG_FW02</strain>
        <tissue evidence="1">Leaves</tissue>
    </source>
</reference>
<protein>
    <submittedName>
        <fullName evidence="1">Uncharacterized protein</fullName>
    </submittedName>
</protein>
<proteinExistence type="predicted"/>
<dbReference type="Proteomes" id="UP001374584">
    <property type="component" value="Unassembled WGS sequence"/>
</dbReference>
<comment type="caution">
    <text evidence="1">The sequence shown here is derived from an EMBL/GenBank/DDBJ whole genome shotgun (WGS) entry which is preliminary data.</text>
</comment>
<evidence type="ECO:0000313" key="1">
    <source>
        <dbReference type="EMBL" id="KAK7356510.1"/>
    </source>
</evidence>
<sequence>MFLTASSLLESYQRLSHNIATQTSSWLKVSLYVDLLAAILPYQCSVGFMSYRIISSSKIYFSLFLMQLPV</sequence>
<name>A0AAN9QZJ2_PHACN</name>
<organism evidence="1 2">
    <name type="scientific">Phaseolus coccineus</name>
    <name type="common">Scarlet runner bean</name>
    <name type="synonym">Phaseolus multiflorus</name>
    <dbReference type="NCBI Taxonomy" id="3886"/>
    <lineage>
        <taxon>Eukaryota</taxon>
        <taxon>Viridiplantae</taxon>
        <taxon>Streptophyta</taxon>
        <taxon>Embryophyta</taxon>
        <taxon>Tracheophyta</taxon>
        <taxon>Spermatophyta</taxon>
        <taxon>Magnoliopsida</taxon>
        <taxon>eudicotyledons</taxon>
        <taxon>Gunneridae</taxon>
        <taxon>Pentapetalae</taxon>
        <taxon>rosids</taxon>
        <taxon>fabids</taxon>
        <taxon>Fabales</taxon>
        <taxon>Fabaceae</taxon>
        <taxon>Papilionoideae</taxon>
        <taxon>50 kb inversion clade</taxon>
        <taxon>NPAAA clade</taxon>
        <taxon>indigoferoid/millettioid clade</taxon>
        <taxon>Phaseoleae</taxon>
        <taxon>Phaseolus</taxon>
    </lineage>
</organism>